<organism evidence="7 8">
    <name type="scientific">candidate division LCP-89 bacterium B3_LCP</name>
    <dbReference type="NCBI Taxonomy" id="2012998"/>
    <lineage>
        <taxon>Bacteria</taxon>
        <taxon>Pseudomonadati</taxon>
        <taxon>Bacteria division LCP-89</taxon>
    </lineage>
</organism>
<sequence length="699" mass="80992">MIKIKTQRKEYRMNYRILSFTSCLIALVILLTVSDATARVVKPINDNWEFIKTDFHRDFDNPDHSWQKVTIPHTWNNKDIQSGSKPHYGTGWYRRDLIIERDNSNKQYFLRFDGVGQYAEVYINNQYVGEHLGSYSAFVFNITRFLNKEGSENTILVRVNNELNDSYPKDNWLFGIYGGIYRGVSLTVTNELHLSLTDYASSGVYVHQKEVSNKKATLNIVTLLKNETSIIKQITVRNRLLANNLKVVADHTEEKTLYPGSMFPVTSYLYVKKPRLWNGKNDPYLYSLETELLHNGNVVDKITQTIGIRSHSIDTEKGFILNGEPYRLYGVCRHQDWEDLGNALLPEHHKKDMDLINETGATSIRLAHYQQADYMYSLADSMGILIWAEIPFVNGYKDNADDNALQQLTELIKQNFNHPSIFVWGLHNEVVKGHNITRPVNLTKKLHNLAKDLDPSRHTVAVSNQWWHFDYPINELADLQGFNQYTGWYGGQPHELNNWIENYHAAKPDVRISVSEYGAGGNIAHQANDVSIPPPPKSQFFPEAYHTHYHEVTWSAIKNSPFIWASYVWNMFDFSVPEWNRGGIKGRNHKGLVTYDRKTQKDAFYWYKANWSEDPVLYISGRRFNERKVDKSKFTVYCNFADPVLELNGVVVEGRKQGGTSVHYIWEDVPLRRGENIIKSYALKDGERMEDQYTIIAEF</sequence>
<dbReference type="InterPro" id="IPR008979">
    <property type="entry name" value="Galactose-bd-like_sf"/>
</dbReference>
<accession>A0A532USJ1</accession>
<evidence type="ECO:0000313" key="8">
    <source>
        <dbReference type="Proteomes" id="UP000319619"/>
    </source>
</evidence>
<dbReference type="InterPro" id="IPR006103">
    <property type="entry name" value="Glyco_hydro_2_cat"/>
</dbReference>
<dbReference type="Gene3D" id="2.60.40.10">
    <property type="entry name" value="Immunoglobulins"/>
    <property type="match status" value="2"/>
</dbReference>
<dbReference type="Pfam" id="PF02837">
    <property type="entry name" value="Glyco_hydro_2_N"/>
    <property type="match status" value="1"/>
</dbReference>
<dbReference type="SUPFAM" id="SSF51445">
    <property type="entry name" value="(Trans)glycosidases"/>
    <property type="match status" value="1"/>
</dbReference>
<dbReference type="SUPFAM" id="SSF49303">
    <property type="entry name" value="beta-Galactosidase/glucuronidase domain"/>
    <property type="match status" value="1"/>
</dbReference>
<dbReference type="InterPro" id="IPR013783">
    <property type="entry name" value="Ig-like_fold"/>
</dbReference>
<feature type="domain" description="Glycosyl hydrolases family 2 sugar binding" evidence="6">
    <location>
        <begin position="66"/>
        <end position="187"/>
    </location>
</feature>
<evidence type="ECO:0000259" key="4">
    <source>
        <dbReference type="Pfam" id="PF00703"/>
    </source>
</evidence>
<dbReference type="PRINTS" id="PR00132">
    <property type="entry name" value="GLHYDRLASE2"/>
</dbReference>
<evidence type="ECO:0000256" key="3">
    <source>
        <dbReference type="ARBA" id="ARBA00023295"/>
    </source>
</evidence>
<reference evidence="7 8" key="1">
    <citation type="submission" date="2017-06" db="EMBL/GenBank/DDBJ databases">
        <title>Novel microbial phyla capable of carbon fixation and sulfur reduction in deep-sea sediments.</title>
        <authorList>
            <person name="Huang J."/>
            <person name="Baker B."/>
            <person name="Wang Y."/>
        </authorList>
    </citation>
    <scope>NUCLEOTIDE SEQUENCE [LARGE SCALE GENOMIC DNA]</scope>
    <source>
        <strain evidence="7">B3_LCP</strain>
    </source>
</reference>
<dbReference type="InterPro" id="IPR017853">
    <property type="entry name" value="GH"/>
</dbReference>
<dbReference type="AlphaFoldDB" id="A0A532USJ1"/>
<dbReference type="InterPro" id="IPR006104">
    <property type="entry name" value="Glyco_hydro_2_N"/>
</dbReference>
<dbReference type="InterPro" id="IPR051913">
    <property type="entry name" value="GH2_Domain-Containing"/>
</dbReference>
<evidence type="ECO:0000256" key="2">
    <source>
        <dbReference type="ARBA" id="ARBA00022801"/>
    </source>
</evidence>
<gene>
    <name evidence="7" type="ORF">CEE37_13170</name>
</gene>
<feature type="domain" description="Glycoside hydrolase family 2 immunoglobulin-like beta-sandwich" evidence="4">
    <location>
        <begin position="204"/>
        <end position="309"/>
    </location>
</feature>
<protein>
    <submittedName>
        <fullName evidence="7">Beta-galactosidase</fullName>
    </submittedName>
</protein>
<dbReference type="Gene3D" id="3.20.20.80">
    <property type="entry name" value="Glycosidases"/>
    <property type="match status" value="1"/>
</dbReference>
<dbReference type="Proteomes" id="UP000319619">
    <property type="component" value="Unassembled WGS sequence"/>
</dbReference>
<dbReference type="GO" id="GO:0005975">
    <property type="term" value="P:carbohydrate metabolic process"/>
    <property type="evidence" value="ECO:0007669"/>
    <property type="project" value="InterPro"/>
</dbReference>
<name>A0A532USJ1_UNCL8</name>
<evidence type="ECO:0000259" key="5">
    <source>
        <dbReference type="Pfam" id="PF02836"/>
    </source>
</evidence>
<dbReference type="EMBL" id="NJBN01000011">
    <property type="protein sequence ID" value="TKJ37909.1"/>
    <property type="molecule type" value="Genomic_DNA"/>
</dbReference>
<dbReference type="InterPro" id="IPR006102">
    <property type="entry name" value="Ig-like_GH2"/>
</dbReference>
<dbReference type="GO" id="GO:0004553">
    <property type="term" value="F:hydrolase activity, hydrolyzing O-glycosyl compounds"/>
    <property type="evidence" value="ECO:0007669"/>
    <property type="project" value="InterPro"/>
</dbReference>
<evidence type="ECO:0000256" key="1">
    <source>
        <dbReference type="ARBA" id="ARBA00007401"/>
    </source>
</evidence>
<dbReference type="PANTHER" id="PTHR42732:SF1">
    <property type="entry name" value="BETA-MANNOSIDASE"/>
    <property type="match status" value="1"/>
</dbReference>
<evidence type="ECO:0000259" key="6">
    <source>
        <dbReference type="Pfam" id="PF02837"/>
    </source>
</evidence>
<feature type="domain" description="Glycoside hydrolase family 2 catalytic" evidence="5">
    <location>
        <begin position="316"/>
        <end position="605"/>
    </location>
</feature>
<dbReference type="InterPro" id="IPR006101">
    <property type="entry name" value="Glyco_hydro_2"/>
</dbReference>
<dbReference type="Gene3D" id="2.60.120.260">
    <property type="entry name" value="Galactose-binding domain-like"/>
    <property type="match status" value="1"/>
</dbReference>
<comment type="similarity">
    <text evidence="1">Belongs to the glycosyl hydrolase 2 family.</text>
</comment>
<dbReference type="Pfam" id="PF00703">
    <property type="entry name" value="Glyco_hydro_2"/>
    <property type="match status" value="1"/>
</dbReference>
<proteinExistence type="inferred from homology"/>
<evidence type="ECO:0000313" key="7">
    <source>
        <dbReference type="EMBL" id="TKJ37909.1"/>
    </source>
</evidence>
<keyword evidence="3" id="KW-0326">Glycosidase</keyword>
<keyword evidence="2" id="KW-0378">Hydrolase</keyword>
<dbReference type="PANTHER" id="PTHR42732">
    <property type="entry name" value="BETA-GALACTOSIDASE"/>
    <property type="match status" value="1"/>
</dbReference>
<comment type="caution">
    <text evidence="7">The sequence shown here is derived from an EMBL/GenBank/DDBJ whole genome shotgun (WGS) entry which is preliminary data.</text>
</comment>
<dbReference type="InterPro" id="IPR036156">
    <property type="entry name" value="Beta-gal/glucu_dom_sf"/>
</dbReference>
<dbReference type="SUPFAM" id="SSF49785">
    <property type="entry name" value="Galactose-binding domain-like"/>
    <property type="match status" value="1"/>
</dbReference>
<dbReference type="Pfam" id="PF02836">
    <property type="entry name" value="Glyco_hydro_2_C"/>
    <property type="match status" value="1"/>
</dbReference>